<gene>
    <name evidence="1" type="ORF">Gocc_0563</name>
</gene>
<evidence type="ECO:0000313" key="1">
    <source>
        <dbReference type="EMBL" id="RDI76144.1"/>
    </source>
</evidence>
<dbReference type="RefSeq" id="WP_114794988.1">
    <property type="nucleotide sequence ID" value="NZ_QQZY01000001.1"/>
</dbReference>
<dbReference type="EMBL" id="QQZY01000001">
    <property type="protein sequence ID" value="RDI76144.1"/>
    <property type="molecule type" value="Genomic_DNA"/>
</dbReference>
<dbReference type="GO" id="GO:0016740">
    <property type="term" value="F:transferase activity"/>
    <property type="evidence" value="ECO:0007669"/>
    <property type="project" value="UniProtKB-KW"/>
</dbReference>
<dbReference type="AlphaFoldDB" id="A0A7M2Z2H3"/>
<proteinExistence type="predicted"/>
<protein>
    <submittedName>
        <fullName evidence="1">Nucleotidyl transferase</fullName>
    </submittedName>
</protein>
<reference evidence="1 2" key="1">
    <citation type="submission" date="2018-07" db="EMBL/GenBank/DDBJ databases">
        <title>High-quality-draft genome sequence of Gaiella occulta.</title>
        <authorList>
            <person name="Severino R."/>
            <person name="Froufe H.J.C."/>
            <person name="Rainey F.A."/>
            <person name="Barroso C."/>
            <person name="Albuquerque L."/>
            <person name="Lobo-Da-Cunha A."/>
            <person name="Da Costa M.S."/>
            <person name="Egas C."/>
        </authorList>
    </citation>
    <scope>NUCLEOTIDE SEQUENCE [LARGE SCALE GENOMIC DNA]</scope>
    <source>
        <strain evidence="1 2">F2-233</strain>
    </source>
</reference>
<sequence>MTESDWHQVLAAAARLQELLPDAVLVGGTAASMHASHRVSFDDDHVLTDLRTRFDDVLAHLEQADGWTTARVNRPVLILGSLDGIETGVRQLVRRRPLEVEEVETPAGRLRVPTLEEMTRVKAWLVLRRNATRDYLDLVALADRLGVESAASVALGLDAYYEDQIGAGGHRIATQLAKQLAQPAPYDLSDVDLRTYRKLEPRWRHWGTVVAACDELARAMLDALVDEPA</sequence>
<dbReference type="OrthoDB" id="7051771at2"/>
<evidence type="ECO:0000313" key="2">
    <source>
        <dbReference type="Proteomes" id="UP000254134"/>
    </source>
</evidence>
<accession>A0A7M2Z2H3</accession>
<organism evidence="1 2">
    <name type="scientific">Gaiella occulta</name>
    <dbReference type="NCBI Taxonomy" id="1002870"/>
    <lineage>
        <taxon>Bacteria</taxon>
        <taxon>Bacillati</taxon>
        <taxon>Actinomycetota</taxon>
        <taxon>Thermoleophilia</taxon>
        <taxon>Gaiellales</taxon>
        <taxon>Gaiellaceae</taxon>
        <taxon>Gaiella</taxon>
    </lineage>
</organism>
<reference evidence="2" key="2">
    <citation type="journal article" date="2019" name="MicrobiologyOpen">
        <title>High-quality draft genome sequence of Gaiella occulta isolated from a 150 meter deep mineral water borehole and comparison with the genome sequences of other deep-branching lineages of the phylum Actinobacteria.</title>
        <authorList>
            <person name="Severino R."/>
            <person name="Froufe H.J.C."/>
            <person name="Barroso C."/>
            <person name="Albuquerque L."/>
            <person name="Lobo-da-Cunha A."/>
            <person name="da Costa M.S."/>
            <person name="Egas C."/>
        </authorList>
    </citation>
    <scope>NUCLEOTIDE SEQUENCE [LARGE SCALE GENOMIC DNA]</scope>
    <source>
        <strain evidence="2">F2-233</strain>
    </source>
</reference>
<name>A0A7M2Z2H3_9ACTN</name>
<keyword evidence="2" id="KW-1185">Reference proteome</keyword>
<comment type="caution">
    <text evidence="1">The sequence shown here is derived from an EMBL/GenBank/DDBJ whole genome shotgun (WGS) entry which is preliminary data.</text>
</comment>
<dbReference type="Proteomes" id="UP000254134">
    <property type="component" value="Unassembled WGS sequence"/>
</dbReference>
<keyword evidence="1" id="KW-0808">Transferase</keyword>